<sequence length="429" mass="48775">MENIQVITQDFLNMHITKSDAETAAPIERRFKKGITVAEFKLYDTKNKYICDIDNDDALLGSYPIDDLMRIHVIDKFTLLSDVGSSDSAERSFLQRNRLGKYNEEEMMKIKEQQQKELEEEARLAASVLVGARCEVRVPHAPARRATVRDEKAVLTELVIKYRTVIENKKSDATTNAEKVNGWKLLSDEFNAISTYCKRAPESLKTCWENIKRQTKKESASRKREMFKTGGGRPPPPPPSTGAGCMIETILGPALEGLENPYDGDAFLDINDKENVATQSTTNECPQINSDTEFLNNENEVMHVIEIMENSEPLCTQSQSPIAGPSHDNKYAAVQNNFNTENNLKWEGWTPSSLKRPVSDVLRESGNSWLKRRRPAPDQLSLSDQLIQEKINLVKTLIKNSEEDSKRRILILEEQLKQEKIKTENLMKK</sequence>
<name>A0ACC0JCY7_CHOFU</name>
<gene>
    <name evidence="1" type="ORF">MSG28_009922</name>
</gene>
<evidence type="ECO:0000313" key="1">
    <source>
        <dbReference type="EMBL" id="KAI8422018.1"/>
    </source>
</evidence>
<evidence type="ECO:0000313" key="2">
    <source>
        <dbReference type="Proteomes" id="UP001064048"/>
    </source>
</evidence>
<comment type="caution">
    <text evidence="1">The sequence shown here is derived from an EMBL/GenBank/DDBJ whole genome shotgun (WGS) entry which is preliminary data.</text>
</comment>
<organism evidence="1 2">
    <name type="scientific">Choristoneura fumiferana</name>
    <name type="common">Spruce budworm moth</name>
    <name type="synonym">Archips fumiferana</name>
    <dbReference type="NCBI Taxonomy" id="7141"/>
    <lineage>
        <taxon>Eukaryota</taxon>
        <taxon>Metazoa</taxon>
        <taxon>Ecdysozoa</taxon>
        <taxon>Arthropoda</taxon>
        <taxon>Hexapoda</taxon>
        <taxon>Insecta</taxon>
        <taxon>Pterygota</taxon>
        <taxon>Neoptera</taxon>
        <taxon>Endopterygota</taxon>
        <taxon>Lepidoptera</taxon>
        <taxon>Glossata</taxon>
        <taxon>Ditrysia</taxon>
        <taxon>Tortricoidea</taxon>
        <taxon>Tortricidae</taxon>
        <taxon>Tortricinae</taxon>
        <taxon>Choristoneura</taxon>
    </lineage>
</organism>
<dbReference type="EMBL" id="CM046116">
    <property type="protein sequence ID" value="KAI8422018.1"/>
    <property type="molecule type" value="Genomic_DNA"/>
</dbReference>
<protein>
    <submittedName>
        <fullName evidence="1">Uncharacterized protein</fullName>
    </submittedName>
</protein>
<keyword evidence="2" id="KW-1185">Reference proteome</keyword>
<dbReference type="Proteomes" id="UP001064048">
    <property type="component" value="Chromosome 16"/>
</dbReference>
<proteinExistence type="predicted"/>
<accession>A0ACC0JCY7</accession>
<reference evidence="1 2" key="1">
    <citation type="journal article" date="2022" name="Genome Biol. Evol.">
        <title>The Spruce Budworm Genome: Reconstructing the Evolutionary History of Antifreeze Proteins.</title>
        <authorList>
            <person name="Beliveau C."/>
            <person name="Gagne P."/>
            <person name="Picq S."/>
            <person name="Vernygora O."/>
            <person name="Keeling C.I."/>
            <person name="Pinkney K."/>
            <person name="Doucet D."/>
            <person name="Wen F."/>
            <person name="Johnston J.S."/>
            <person name="Maaroufi H."/>
            <person name="Boyle B."/>
            <person name="Laroche J."/>
            <person name="Dewar K."/>
            <person name="Juretic N."/>
            <person name="Blackburn G."/>
            <person name="Nisole A."/>
            <person name="Brunet B."/>
            <person name="Brandao M."/>
            <person name="Lumley L."/>
            <person name="Duan J."/>
            <person name="Quan G."/>
            <person name="Lucarotti C.J."/>
            <person name="Roe A.D."/>
            <person name="Sperling F.A.H."/>
            <person name="Levesque R.C."/>
            <person name="Cusson M."/>
        </authorList>
    </citation>
    <scope>NUCLEOTIDE SEQUENCE [LARGE SCALE GENOMIC DNA]</scope>
    <source>
        <strain evidence="1">Glfc:IPQL:Cfum</strain>
    </source>
</reference>